<dbReference type="InterPro" id="IPR053136">
    <property type="entry name" value="UTP_pyrophosphatase-like"/>
</dbReference>
<reference evidence="2" key="1">
    <citation type="submission" date="2005-08" db="EMBL/GenBank/DDBJ databases">
        <title>Complete sequence of Dechloromonas aromatica RCB.</title>
        <authorList>
            <person name="Salinero K.K."/>
            <person name="Copeland A."/>
            <person name="Lucas S."/>
            <person name="Lapidus A."/>
            <person name="Barry K."/>
            <person name="Detter J.C."/>
            <person name="Glavina T."/>
            <person name="Hammon N."/>
            <person name="Israni S."/>
            <person name="Pitluck S."/>
            <person name="Di Bartolo G."/>
            <person name="Trong S."/>
            <person name="Schmutz J."/>
            <person name="Larimer F."/>
            <person name="Land M."/>
            <person name="Ivanova N."/>
            <person name="Richardson P."/>
        </authorList>
    </citation>
    <scope>NUCLEOTIDE SEQUENCE</scope>
    <source>
        <strain evidence="2">RCB</strain>
    </source>
</reference>
<dbReference type="AlphaFoldDB" id="Q47GZ1"/>
<dbReference type="PANTHER" id="PTHR30399:SF1">
    <property type="entry name" value="UTP PYROPHOSPHATASE"/>
    <property type="match status" value="1"/>
</dbReference>
<evidence type="ECO:0000259" key="1">
    <source>
        <dbReference type="Pfam" id="PF01863"/>
    </source>
</evidence>
<dbReference type="Gene3D" id="3.30.2010.10">
    <property type="entry name" value="Metalloproteases ('zincins'), catalytic domain"/>
    <property type="match status" value="1"/>
</dbReference>
<dbReference type="STRING" id="159087.Daro_1134"/>
<dbReference type="PANTHER" id="PTHR30399">
    <property type="entry name" value="UNCHARACTERIZED PROTEIN YGJP"/>
    <property type="match status" value="1"/>
</dbReference>
<name>Q47GZ1_DECAR</name>
<gene>
    <name evidence="2" type="ordered locus">Daro_1134</name>
</gene>
<dbReference type="Pfam" id="PF01863">
    <property type="entry name" value="YgjP-like"/>
    <property type="match status" value="1"/>
</dbReference>
<feature type="domain" description="YgjP-like metallopeptidase" evidence="1">
    <location>
        <begin position="72"/>
        <end position="149"/>
    </location>
</feature>
<evidence type="ECO:0000313" key="2">
    <source>
        <dbReference type="EMBL" id="AAZ45890.1"/>
    </source>
</evidence>
<sequence>MTKPATPNYLAGYPAHLTESVQRLIEQDQLGKVLRQKHPQVHQIRTDKALYDYVQEIKNTYLRNAPQPSKVAFDGKLQTLQKALGIHTRISRVQGGKLKTKREIHVASVFREMPPEFLRMIVVHEIAHLKEPEHDKAFYQLCQYMEADYFQLEFDLRAYLCLLAAGGPPLWAAEASGGIG</sequence>
<dbReference type="eggNOG" id="COG1451">
    <property type="taxonomic scope" value="Bacteria"/>
</dbReference>
<dbReference type="OrthoDB" id="9000630at2"/>
<accession>Q47GZ1</accession>
<dbReference type="EMBL" id="CP000089">
    <property type="protein sequence ID" value="AAZ45890.1"/>
    <property type="molecule type" value="Genomic_DNA"/>
</dbReference>
<dbReference type="KEGG" id="dar:Daro_1134"/>
<dbReference type="HOGENOM" id="CLU_101303_0_0_4"/>
<proteinExistence type="predicted"/>
<organism evidence="2">
    <name type="scientific">Dechloromonas aromatica (strain RCB)</name>
    <dbReference type="NCBI Taxonomy" id="159087"/>
    <lineage>
        <taxon>Bacteria</taxon>
        <taxon>Pseudomonadati</taxon>
        <taxon>Pseudomonadota</taxon>
        <taxon>Betaproteobacteria</taxon>
        <taxon>Rhodocyclales</taxon>
        <taxon>Azonexaceae</taxon>
        <taxon>Dechloromonas</taxon>
    </lineage>
</organism>
<protein>
    <recommendedName>
        <fullName evidence="1">YgjP-like metallopeptidase domain-containing protein</fullName>
    </recommendedName>
</protein>
<dbReference type="InterPro" id="IPR002725">
    <property type="entry name" value="YgjP-like_metallopeptidase"/>
</dbReference>